<gene>
    <name evidence="2" type="ORF">U9M48_030853</name>
</gene>
<accession>A0AAQ3X452</accession>
<evidence type="ECO:0000313" key="2">
    <source>
        <dbReference type="EMBL" id="WVZ83740.1"/>
    </source>
</evidence>
<dbReference type="AlphaFoldDB" id="A0AAQ3X452"/>
<organism evidence="2 3">
    <name type="scientific">Paspalum notatum var. saurae</name>
    <dbReference type="NCBI Taxonomy" id="547442"/>
    <lineage>
        <taxon>Eukaryota</taxon>
        <taxon>Viridiplantae</taxon>
        <taxon>Streptophyta</taxon>
        <taxon>Embryophyta</taxon>
        <taxon>Tracheophyta</taxon>
        <taxon>Spermatophyta</taxon>
        <taxon>Magnoliopsida</taxon>
        <taxon>Liliopsida</taxon>
        <taxon>Poales</taxon>
        <taxon>Poaceae</taxon>
        <taxon>PACMAD clade</taxon>
        <taxon>Panicoideae</taxon>
        <taxon>Andropogonodae</taxon>
        <taxon>Paspaleae</taxon>
        <taxon>Paspalinae</taxon>
        <taxon>Paspalum</taxon>
    </lineage>
</organism>
<dbReference type="Proteomes" id="UP001341281">
    <property type="component" value="Chromosome 07"/>
</dbReference>
<reference evidence="2 3" key="1">
    <citation type="submission" date="2024-02" db="EMBL/GenBank/DDBJ databases">
        <title>High-quality chromosome-scale genome assembly of Pensacola bahiagrass (Paspalum notatum Flugge var. saurae).</title>
        <authorList>
            <person name="Vega J.M."/>
            <person name="Podio M."/>
            <person name="Orjuela J."/>
            <person name="Siena L.A."/>
            <person name="Pessino S.C."/>
            <person name="Combes M.C."/>
            <person name="Mariac C."/>
            <person name="Albertini E."/>
            <person name="Pupilli F."/>
            <person name="Ortiz J.P.A."/>
            <person name="Leblanc O."/>
        </authorList>
    </citation>
    <scope>NUCLEOTIDE SEQUENCE [LARGE SCALE GENOMIC DNA]</scope>
    <source>
        <strain evidence="2">R1</strain>
        <tissue evidence="2">Leaf</tissue>
    </source>
</reference>
<feature type="compositionally biased region" description="Polar residues" evidence="1">
    <location>
        <begin position="10"/>
        <end position="19"/>
    </location>
</feature>
<evidence type="ECO:0000313" key="3">
    <source>
        <dbReference type="Proteomes" id="UP001341281"/>
    </source>
</evidence>
<keyword evidence="3" id="KW-1185">Reference proteome</keyword>
<name>A0AAQ3X452_PASNO</name>
<proteinExistence type="predicted"/>
<evidence type="ECO:0000256" key="1">
    <source>
        <dbReference type="SAM" id="MobiDB-lite"/>
    </source>
</evidence>
<feature type="compositionally biased region" description="Basic residues" evidence="1">
    <location>
        <begin position="68"/>
        <end position="82"/>
    </location>
</feature>
<dbReference type="EMBL" id="CP144751">
    <property type="protein sequence ID" value="WVZ83740.1"/>
    <property type="molecule type" value="Genomic_DNA"/>
</dbReference>
<protein>
    <submittedName>
        <fullName evidence="2">Uncharacterized protein</fullName>
    </submittedName>
</protein>
<feature type="region of interest" description="Disordered" evidence="1">
    <location>
        <begin position="1"/>
        <end position="92"/>
    </location>
</feature>
<sequence>MDAFNDENGMASQNPNNKQCVREDRLPRAASQPGSHPPPTLPGSASRARHPGPSRLPARSAPTAPRFGLRRRPQRPPGRPRRPLVAPRRLPRHLRHPRWAPAARAAHGRSAPTAQRFGRPCSFAHPRSAPPVPPCRPRCQLVPPRARLRPTGHATCDQRRPAGDWHLTLAVCTAAAPKTGHLRVAAQLSRNLRHPSGQCHTLRRPGLYAGYPSACNVLRRPADKPQRSTVRWLLRFITFFFRMSLQGVHISLAQIAGFLDAGVAARLRTHIAALLINVADRLQLPGTPSHAVVYYIGILSLIDKNQLEP</sequence>